<dbReference type="Proteomes" id="UP001065613">
    <property type="component" value="Chromosome"/>
</dbReference>
<evidence type="ECO:0000256" key="1">
    <source>
        <dbReference type="ARBA" id="ARBA00007884"/>
    </source>
</evidence>
<comment type="similarity">
    <text evidence="1">Belongs to the CIA30 family.</text>
</comment>
<dbReference type="EMBL" id="CP073041">
    <property type="protein sequence ID" value="UXE64257.1"/>
    <property type="molecule type" value="Genomic_DNA"/>
</dbReference>
<dbReference type="GO" id="GO:0010257">
    <property type="term" value="P:NADH dehydrogenase complex assembly"/>
    <property type="evidence" value="ECO:0007669"/>
    <property type="project" value="TreeGrafter"/>
</dbReference>
<reference evidence="3" key="1">
    <citation type="submission" date="2021-04" db="EMBL/GenBank/DDBJ databases">
        <title>Genome sequence of Woronichinia naegeliana from Washington state freshwater lake bloom.</title>
        <authorList>
            <person name="Dreher T.W."/>
        </authorList>
    </citation>
    <scope>NUCLEOTIDE SEQUENCE</scope>
    <source>
        <strain evidence="3">WA131</strain>
    </source>
</reference>
<dbReference type="PANTHER" id="PTHR13194:SF19">
    <property type="entry name" value="NAD(P)-BINDING ROSSMANN-FOLD SUPERFAMILY PROTEIN"/>
    <property type="match status" value="1"/>
</dbReference>
<evidence type="ECO:0000313" key="3">
    <source>
        <dbReference type="EMBL" id="UXE64257.1"/>
    </source>
</evidence>
<proteinExistence type="inferred from homology"/>
<dbReference type="AlphaFoldDB" id="A0A977PYY2"/>
<sequence length="375" mass="42259">MTRSPRQAWDIKRFWQTLTYFEAVPFLNCLQRLFFGQSNVPVQPPLKENKMMTTVLVMNANSSVGEKVITHLLNRQFKVRVLGKKLGVAPNNFADPVEVLTVENITPAIFDSVSMVINCSPLSNEWEYQELFNLAQQYLLSPDPTIFDFTQPTDDLKTTWGAVDDVVMGGVSSSQIQLSRDCAIFSGQVSTANNGGFASVRTRNFSPPLNLAHYEGIEIRIKGDGKRYKLITRCEGKWDGLSYCYSFDTLNNTLQTLRIPFQQCIPVFRAKTVPEVGKFDPTSVYSLQLMHSKFEYDGGLNSTFSPGFFCLEIETIKAYTSKVRPQWIEIQPVLNSAFCNAVESLLHQSGLNYRLISCSEIDSDIESTLQSIIDS</sequence>
<dbReference type="KEGG" id="wna:KA717_18295"/>
<feature type="domain" description="NADH:ubiquinone oxidoreductase intermediate-associated protein 30" evidence="2">
    <location>
        <begin position="147"/>
        <end position="313"/>
    </location>
</feature>
<accession>A0A977PYY2</accession>
<dbReference type="PANTHER" id="PTHR13194">
    <property type="entry name" value="COMPLEX I INTERMEDIATE-ASSOCIATED PROTEIN 30"/>
    <property type="match status" value="1"/>
</dbReference>
<dbReference type="GO" id="GO:0051082">
    <property type="term" value="F:unfolded protein binding"/>
    <property type="evidence" value="ECO:0007669"/>
    <property type="project" value="TreeGrafter"/>
</dbReference>
<dbReference type="InterPro" id="IPR039131">
    <property type="entry name" value="NDUFAF1"/>
</dbReference>
<evidence type="ECO:0000259" key="2">
    <source>
        <dbReference type="Pfam" id="PF08547"/>
    </source>
</evidence>
<gene>
    <name evidence="3" type="ORF">KA717_18295</name>
</gene>
<name>A0A977PYY2_9CYAN</name>
<dbReference type="Pfam" id="PF08547">
    <property type="entry name" value="CIA30"/>
    <property type="match status" value="1"/>
</dbReference>
<dbReference type="InterPro" id="IPR008979">
    <property type="entry name" value="Galactose-bd-like_sf"/>
</dbReference>
<dbReference type="SUPFAM" id="SSF49785">
    <property type="entry name" value="Galactose-binding domain-like"/>
    <property type="match status" value="1"/>
</dbReference>
<protein>
    <submittedName>
        <fullName evidence="3">CIA30 family protein</fullName>
    </submittedName>
</protein>
<dbReference type="InterPro" id="IPR013857">
    <property type="entry name" value="NADH-UbQ_OxRdtase-assoc_prot30"/>
</dbReference>
<organism evidence="3">
    <name type="scientific">Woronichinia naegeliana WA131</name>
    <dbReference type="NCBI Taxonomy" id="2824559"/>
    <lineage>
        <taxon>Bacteria</taxon>
        <taxon>Bacillati</taxon>
        <taxon>Cyanobacteriota</taxon>
        <taxon>Cyanophyceae</taxon>
        <taxon>Synechococcales</taxon>
        <taxon>Coelosphaeriaceae</taxon>
        <taxon>Woronichinia</taxon>
    </lineage>
</organism>